<protein>
    <recommendedName>
        <fullName evidence="1">DDE-1 domain-containing protein</fullName>
    </recommendedName>
</protein>
<dbReference type="PANTHER" id="PTHR19303:SF73">
    <property type="entry name" value="PROTEIN PDC2"/>
    <property type="match status" value="1"/>
</dbReference>
<name>A0AA88XVD6_PINIB</name>
<reference evidence="2" key="1">
    <citation type="submission" date="2019-08" db="EMBL/GenBank/DDBJ databases">
        <title>The improved chromosome-level genome for the pearl oyster Pinctada fucata martensii using PacBio sequencing and Hi-C.</title>
        <authorList>
            <person name="Zheng Z."/>
        </authorList>
    </citation>
    <scope>NUCLEOTIDE SEQUENCE</scope>
    <source>
        <strain evidence="2">ZZ-2019</strain>
        <tissue evidence="2">Adductor muscle</tissue>
    </source>
</reference>
<evidence type="ECO:0000259" key="1">
    <source>
        <dbReference type="Pfam" id="PF03184"/>
    </source>
</evidence>
<comment type="caution">
    <text evidence="2">The sequence shown here is derived from an EMBL/GenBank/DDBJ whole genome shotgun (WGS) entry which is preliminary data.</text>
</comment>
<dbReference type="Pfam" id="PF03184">
    <property type="entry name" value="DDE_1"/>
    <property type="match status" value="1"/>
</dbReference>
<dbReference type="InterPro" id="IPR004875">
    <property type="entry name" value="DDE_SF_endonuclease_dom"/>
</dbReference>
<dbReference type="GO" id="GO:0005634">
    <property type="term" value="C:nucleus"/>
    <property type="evidence" value="ECO:0007669"/>
    <property type="project" value="TreeGrafter"/>
</dbReference>
<proteinExistence type="predicted"/>
<organism evidence="2 3">
    <name type="scientific">Pinctada imbricata</name>
    <name type="common">Atlantic pearl-oyster</name>
    <name type="synonym">Pinctada martensii</name>
    <dbReference type="NCBI Taxonomy" id="66713"/>
    <lineage>
        <taxon>Eukaryota</taxon>
        <taxon>Metazoa</taxon>
        <taxon>Spiralia</taxon>
        <taxon>Lophotrochozoa</taxon>
        <taxon>Mollusca</taxon>
        <taxon>Bivalvia</taxon>
        <taxon>Autobranchia</taxon>
        <taxon>Pteriomorphia</taxon>
        <taxon>Pterioida</taxon>
        <taxon>Pterioidea</taxon>
        <taxon>Pteriidae</taxon>
        <taxon>Pinctada</taxon>
    </lineage>
</organism>
<accession>A0AA88XVD6</accession>
<dbReference type="EMBL" id="VSWD01000010">
    <property type="protein sequence ID" value="KAK3091042.1"/>
    <property type="molecule type" value="Genomic_DNA"/>
</dbReference>
<dbReference type="GO" id="GO:0003677">
    <property type="term" value="F:DNA binding"/>
    <property type="evidence" value="ECO:0007669"/>
    <property type="project" value="TreeGrafter"/>
</dbReference>
<sequence>MDGSEKLKPLMIGKFENPRCFKGMKSLPLDYKANKRAWMTGQLYTAWVRELDRKFAREKRKVLLFVDNCPAHQVVKDLKSITVKFFPPNATSYVQPMDQGVIHCCKLYYRKHLIERKFAAMDKKQEFNINLAMAMSWLRRAWEKVKKETVEKCFRKAGFINSEMTDDHTETADETDADGRLDDLPLCEFKKVLTDSTLEEYVRIDEDVCHREVLSEQEIITDILAEKSKGEGVTNDSDIDDDPVNTIVTPSINEAQQSLDVLLRYLQSTDNAPDNLFSAIYDFENFLANKNRKQTRLTEFLKDIE</sequence>
<gene>
    <name evidence="2" type="ORF">FSP39_016709</name>
</gene>
<dbReference type="PANTHER" id="PTHR19303">
    <property type="entry name" value="TRANSPOSON"/>
    <property type="match status" value="1"/>
</dbReference>
<keyword evidence="3" id="KW-1185">Reference proteome</keyword>
<dbReference type="InterPro" id="IPR050863">
    <property type="entry name" value="CenT-Element_Derived"/>
</dbReference>
<evidence type="ECO:0000313" key="3">
    <source>
        <dbReference type="Proteomes" id="UP001186944"/>
    </source>
</evidence>
<dbReference type="Proteomes" id="UP001186944">
    <property type="component" value="Unassembled WGS sequence"/>
</dbReference>
<feature type="domain" description="DDE-1" evidence="1">
    <location>
        <begin position="2"/>
        <end position="154"/>
    </location>
</feature>
<dbReference type="AlphaFoldDB" id="A0AA88XVD6"/>
<evidence type="ECO:0000313" key="2">
    <source>
        <dbReference type="EMBL" id="KAK3091042.1"/>
    </source>
</evidence>